<dbReference type="InterPro" id="IPR000524">
    <property type="entry name" value="Tscrpt_reg_HTH_GntR"/>
</dbReference>
<gene>
    <name evidence="5" type="ORF">QV06_07230</name>
</gene>
<dbReference type="SUPFAM" id="SSF48008">
    <property type="entry name" value="GntR ligand-binding domain-like"/>
    <property type="match status" value="1"/>
</dbReference>
<keyword evidence="2" id="KW-0238">DNA-binding</keyword>
<evidence type="ECO:0000313" key="6">
    <source>
        <dbReference type="Proteomes" id="UP000092626"/>
    </source>
</evidence>
<dbReference type="SUPFAM" id="SSF46785">
    <property type="entry name" value="Winged helix' DNA-binding domain"/>
    <property type="match status" value="1"/>
</dbReference>
<dbReference type="InterPro" id="IPR036390">
    <property type="entry name" value="WH_DNA-bd_sf"/>
</dbReference>
<dbReference type="InterPro" id="IPR008920">
    <property type="entry name" value="TF_FadR/GntR_C"/>
</dbReference>
<dbReference type="STRING" id="505345.QV06_07230"/>
<keyword evidence="3" id="KW-0804">Transcription</keyword>
<evidence type="ECO:0000256" key="3">
    <source>
        <dbReference type="ARBA" id="ARBA00023163"/>
    </source>
</evidence>
<protein>
    <submittedName>
        <fullName evidence="5">GntR family transcriptional regulator</fullName>
    </submittedName>
</protein>
<dbReference type="Proteomes" id="UP000092626">
    <property type="component" value="Unassembled WGS sequence"/>
</dbReference>
<dbReference type="AlphaFoldDB" id="A0A1A7PTF1"/>
<dbReference type="PANTHER" id="PTHR43537:SF51">
    <property type="entry name" value="HTH-TYPE TRANSCRIPTIONAL REGULATOR LGOR-RELATED"/>
    <property type="match status" value="1"/>
</dbReference>
<dbReference type="PRINTS" id="PR00035">
    <property type="entry name" value="HTHGNTR"/>
</dbReference>
<dbReference type="PANTHER" id="PTHR43537">
    <property type="entry name" value="TRANSCRIPTIONAL REGULATOR, GNTR FAMILY"/>
    <property type="match status" value="1"/>
</dbReference>
<proteinExistence type="predicted"/>
<dbReference type="InterPro" id="IPR036388">
    <property type="entry name" value="WH-like_DNA-bd_sf"/>
</dbReference>
<reference evidence="5 6" key="1">
    <citation type="submission" date="2014-11" db="EMBL/GenBank/DDBJ databases">
        <title>Pan-genome of Gallibacterium spp.</title>
        <authorList>
            <person name="Kudirkiene E."/>
            <person name="Bojesen A.M."/>
        </authorList>
    </citation>
    <scope>NUCLEOTIDE SEQUENCE [LARGE SCALE GENOMIC DNA]</scope>
    <source>
        <strain evidence="5 6">59/S3/89</strain>
    </source>
</reference>
<dbReference type="GO" id="GO:0003677">
    <property type="term" value="F:DNA binding"/>
    <property type="evidence" value="ECO:0007669"/>
    <property type="project" value="UniProtKB-KW"/>
</dbReference>
<sequence>MSRDFELRQEVSNQMIDALREGVLSSPLPSQTILASLYSVSRTTIRYVFMSLLEKGILAKQGDNYIVIRVPTEEDKFLKLKTKRNDPKSTKKIETYFKAAIQSKVIKPGDQVSELWLAKNANVDIFSVREYLIQFSRFNLIKNLGRGKWQLVAFTPHYADKLFELREMLECHALNCFMNLPSSDVRWSKMKMLLQEHRTLRENISERFTDFSKLDHQFHSLILSAANNPFINDFIELISIIFNFHYQWDNRDLKTRNVLAVEEHLVILVKIVSQDDLGAITELKHHLSTAKKSLMNSIEIVTQS</sequence>
<dbReference type="RefSeq" id="WP_065237556.1">
    <property type="nucleotide sequence ID" value="NZ_JTJR01000026.1"/>
</dbReference>
<dbReference type="Pfam" id="PF07729">
    <property type="entry name" value="FCD"/>
    <property type="match status" value="1"/>
</dbReference>
<name>A0A1A7PTF1_9PAST</name>
<dbReference type="PATRIC" id="fig|505345.6.peg.1475"/>
<dbReference type="InterPro" id="IPR011711">
    <property type="entry name" value="GntR_C"/>
</dbReference>
<dbReference type="EMBL" id="JTJR01000026">
    <property type="protein sequence ID" value="OBX04440.1"/>
    <property type="molecule type" value="Genomic_DNA"/>
</dbReference>
<evidence type="ECO:0000256" key="1">
    <source>
        <dbReference type="ARBA" id="ARBA00023015"/>
    </source>
</evidence>
<dbReference type="Gene3D" id="1.20.120.530">
    <property type="entry name" value="GntR ligand-binding domain-like"/>
    <property type="match status" value="1"/>
</dbReference>
<keyword evidence="1" id="KW-0805">Transcription regulation</keyword>
<evidence type="ECO:0000313" key="5">
    <source>
        <dbReference type="EMBL" id="OBX04440.1"/>
    </source>
</evidence>
<evidence type="ECO:0000256" key="2">
    <source>
        <dbReference type="ARBA" id="ARBA00023125"/>
    </source>
</evidence>
<feature type="domain" description="GntR C-terminal" evidence="4">
    <location>
        <begin position="161"/>
        <end position="289"/>
    </location>
</feature>
<dbReference type="GO" id="GO:0003700">
    <property type="term" value="F:DNA-binding transcription factor activity"/>
    <property type="evidence" value="ECO:0007669"/>
    <property type="project" value="InterPro"/>
</dbReference>
<dbReference type="SMART" id="SM00895">
    <property type="entry name" value="FCD"/>
    <property type="match status" value="1"/>
</dbReference>
<evidence type="ECO:0000259" key="4">
    <source>
        <dbReference type="SMART" id="SM00895"/>
    </source>
</evidence>
<accession>A0A1A7PTF1</accession>
<comment type="caution">
    <text evidence="5">The sequence shown here is derived from an EMBL/GenBank/DDBJ whole genome shotgun (WGS) entry which is preliminary data.</text>
</comment>
<dbReference type="Gene3D" id="1.10.10.10">
    <property type="entry name" value="Winged helix-like DNA-binding domain superfamily/Winged helix DNA-binding domain"/>
    <property type="match status" value="1"/>
</dbReference>
<organism evidence="5 6">
    <name type="scientific">Gallibacterium genomosp. 3</name>
    <dbReference type="NCBI Taxonomy" id="505345"/>
    <lineage>
        <taxon>Bacteria</taxon>
        <taxon>Pseudomonadati</taxon>
        <taxon>Pseudomonadota</taxon>
        <taxon>Gammaproteobacteria</taxon>
        <taxon>Pasteurellales</taxon>
        <taxon>Pasteurellaceae</taxon>
        <taxon>Gallibacterium</taxon>
    </lineage>
</organism>